<dbReference type="PRINTS" id="PR00111">
    <property type="entry name" value="ABHYDROLASE"/>
</dbReference>
<protein>
    <submittedName>
        <fullName evidence="2">Alpha/beta fold hydrolase</fullName>
    </submittedName>
</protein>
<accession>A0A972NJ86</accession>
<reference evidence="2 3" key="1">
    <citation type="submission" date="2019-11" db="EMBL/GenBank/DDBJ databases">
        <title>Metabolism of dissolved organic matter in forest soils.</title>
        <authorList>
            <person name="Cyle K.T."/>
            <person name="Wilhelm R.C."/>
            <person name="Martinez C.E."/>
        </authorList>
    </citation>
    <scope>NUCLEOTIDE SEQUENCE [LARGE SCALE GENOMIC DNA]</scope>
    <source>
        <strain evidence="2 3">5N</strain>
    </source>
</reference>
<dbReference type="EMBL" id="WOEZ01000027">
    <property type="protein sequence ID" value="NPT53986.1"/>
    <property type="molecule type" value="Genomic_DNA"/>
</dbReference>
<gene>
    <name evidence="2" type="ORF">GNZ13_05030</name>
</gene>
<dbReference type="SUPFAM" id="SSF53474">
    <property type="entry name" value="alpha/beta-Hydrolases"/>
    <property type="match status" value="1"/>
</dbReference>
<evidence type="ECO:0000313" key="3">
    <source>
        <dbReference type="Proteomes" id="UP000655523"/>
    </source>
</evidence>
<dbReference type="GO" id="GO:0046464">
    <property type="term" value="P:acylglycerol catabolic process"/>
    <property type="evidence" value="ECO:0007669"/>
    <property type="project" value="TreeGrafter"/>
</dbReference>
<keyword evidence="2" id="KW-0378">Hydrolase</keyword>
<proteinExistence type="predicted"/>
<feature type="domain" description="AB hydrolase-1" evidence="1">
    <location>
        <begin position="44"/>
        <end position="274"/>
    </location>
</feature>
<dbReference type="Proteomes" id="UP000655523">
    <property type="component" value="Unassembled WGS sequence"/>
</dbReference>
<evidence type="ECO:0000259" key="1">
    <source>
        <dbReference type="Pfam" id="PF12697"/>
    </source>
</evidence>
<dbReference type="GO" id="GO:0016020">
    <property type="term" value="C:membrane"/>
    <property type="evidence" value="ECO:0007669"/>
    <property type="project" value="TreeGrafter"/>
</dbReference>
<dbReference type="InterPro" id="IPR000073">
    <property type="entry name" value="AB_hydrolase_1"/>
</dbReference>
<keyword evidence="3" id="KW-1185">Reference proteome</keyword>
<name>A0A972NJ86_9BURK</name>
<dbReference type="InterPro" id="IPR050266">
    <property type="entry name" value="AB_hydrolase_sf"/>
</dbReference>
<dbReference type="PANTHER" id="PTHR43798:SF33">
    <property type="entry name" value="HYDROLASE, PUTATIVE (AFU_ORTHOLOGUE AFUA_2G14860)-RELATED"/>
    <property type="match status" value="1"/>
</dbReference>
<organism evidence="2 3">
    <name type="scientific">Paraburkholderia elongata</name>
    <dbReference type="NCBI Taxonomy" id="2675747"/>
    <lineage>
        <taxon>Bacteria</taxon>
        <taxon>Pseudomonadati</taxon>
        <taxon>Pseudomonadota</taxon>
        <taxon>Betaproteobacteria</taxon>
        <taxon>Burkholderiales</taxon>
        <taxon>Burkholderiaceae</taxon>
        <taxon>Paraburkholderia</taxon>
    </lineage>
</organism>
<dbReference type="Gene3D" id="3.40.50.1820">
    <property type="entry name" value="alpha/beta hydrolase"/>
    <property type="match status" value="1"/>
</dbReference>
<dbReference type="RefSeq" id="WP_172161056.1">
    <property type="nucleotide sequence ID" value="NZ_WOEZ01000027.1"/>
</dbReference>
<dbReference type="Pfam" id="PF12697">
    <property type="entry name" value="Abhydrolase_6"/>
    <property type="match status" value="1"/>
</dbReference>
<comment type="caution">
    <text evidence="2">The sequence shown here is derived from an EMBL/GenBank/DDBJ whole genome shotgun (WGS) entry which is preliminary data.</text>
</comment>
<dbReference type="PANTHER" id="PTHR43798">
    <property type="entry name" value="MONOACYLGLYCEROL LIPASE"/>
    <property type="match status" value="1"/>
</dbReference>
<evidence type="ECO:0000313" key="2">
    <source>
        <dbReference type="EMBL" id="NPT53986.1"/>
    </source>
</evidence>
<dbReference type="InterPro" id="IPR029058">
    <property type="entry name" value="AB_hydrolase_fold"/>
</dbReference>
<sequence>MIEAAPSWLEWALQQPRRSHVTHAEGTRLHYVSWNAGDTHKPGLLFAHGFLGHSHWWDFIAPFFTERFRVFALDFSGMGDSGHRVEYHPDCFVRDLAEVLENAGIAPGIVVGHSFGGSRLMQACAAFPELISHAIVLDSYFKLPGDTLPLGERRPAPRSYPHAATGISRFRLIPEQDCEPWLLDHLARSSLRQTESGWTWRFDPALRKLRSAEGDESMLNRITVPVTYIHAELSAVVSKDRAQRIVAAIPHARGPITMPQARHHMMLDQPLALVGVLRALLA</sequence>
<dbReference type="GO" id="GO:0047372">
    <property type="term" value="F:monoacylglycerol lipase activity"/>
    <property type="evidence" value="ECO:0007669"/>
    <property type="project" value="TreeGrafter"/>
</dbReference>
<dbReference type="AlphaFoldDB" id="A0A972NJ86"/>